<dbReference type="SUPFAM" id="SSF50494">
    <property type="entry name" value="Trypsin-like serine proteases"/>
    <property type="match status" value="1"/>
</dbReference>
<protein>
    <recommendedName>
        <fullName evidence="3">DUF31 domain-containing protein</fullName>
    </recommendedName>
</protein>
<dbReference type="PRINTS" id="PR00840">
    <property type="entry name" value="Y06768FAMILY"/>
</dbReference>
<dbReference type="InterPro" id="IPR022382">
    <property type="entry name" value="Mycoplasma_peptidase_DUF31"/>
</dbReference>
<proteinExistence type="predicted"/>
<dbReference type="Proteomes" id="UP000324831">
    <property type="component" value="Unassembled WGS sequence"/>
</dbReference>
<keyword evidence="1" id="KW-0472">Membrane</keyword>
<name>A0A478FSL1_9MOLU</name>
<feature type="domain" description="DUF31" evidence="3">
    <location>
        <begin position="34"/>
        <end position="332"/>
    </location>
</feature>
<evidence type="ECO:0000259" key="3">
    <source>
        <dbReference type="Pfam" id="PF01732"/>
    </source>
</evidence>
<gene>
    <name evidence="4" type="ORF">MHSWG343_03720</name>
</gene>
<sequence>MFTPATTLNVESEKAKEIIETLEDYTVLISTSCHRGTGWFLDFDIPNKGRYPTTWYVGTNSHVASKFLLGDKYKVGNPINSSSLDQKCYNNKKQTPIHLGRRWSYESFNNKPRNRDRLEDAAFWHAAQSKNERKNYNLKKVLASSLNTNIKDNAPKFVSTEPKEANFFYQPKNFIKTSANRKGKDYTKDFTVIEITFKDENEARVITNNLFGKYHSSSTKYRNPLNFFHFGFKSATSSELNNRAFFTVGYPTNGWSSHLPFSNYSSSKRRAGKLKSNFVSDSWKDWLKITWNKKDYWNWGYRHVLENSFSGAGASGSLVSDINGNVLGLYSAIDREGKNWGLIEPLRTVKTSTNNHPDLSPEHDLLSGSKDQTSSFKSEVIKNKRKTWMARKMGWIKIVSSKSKTSKRR</sequence>
<evidence type="ECO:0000313" key="5">
    <source>
        <dbReference type="Proteomes" id="UP000324831"/>
    </source>
</evidence>
<dbReference type="AlphaFoldDB" id="A0A478FSL1"/>
<dbReference type="EMBL" id="BIMN01000001">
    <property type="protein sequence ID" value="GCE63376.1"/>
    <property type="molecule type" value="Genomic_DNA"/>
</dbReference>
<accession>A0A478FSL1</accession>
<dbReference type="InterPro" id="IPR009003">
    <property type="entry name" value="Peptidase_S1_PA"/>
</dbReference>
<keyword evidence="1" id="KW-1003">Cell membrane</keyword>
<evidence type="ECO:0000256" key="2">
    <source>
        <dbReference type="SAM" id="MobiDB-lite"/>
    </source>
</evidence>
<evidence type="ECO:0000313" key="4">
    <source>
        <dbReference type="EMBL" id="GCE63376.1"/>
    </source>
</evidence>
<comment type="caution">
    <text evidence="4">The sequence shown here is derived from an EMBL/GenBank/DDBJ whole genome shotgun (WGS) entry which is preliminary data.</text>
</comment>
<organism evidence="4 5">
    <name type="scientific">Candidatus Mycoplasma haematohominis</name>
    <dbReference type="NCBI Taxonomy" id="1494318"/>
    <lineage>
        <taxon>Bacteria</taxon>
        <taxon>Bacillati</taxon>
        <taxon>Mycoplasmatota</taxon>
        <taxon>Mollicutes</taxon>
        <taxon>Mycoplasmataceae</taxon>
        <taxon>Mycoplasma</taxon>
    </lineage>
</organism>
<feature type="region of interest" description="Disordered" evidence="2">
    <location>
        <begin position="351"/>
        <end position="371"/>
    </location>
</feature>
<evidence type="ECO:0000256" key="1">
    <source>
        <dbReference type="ARBA" id="ARBA00022475"/>
    </source>
</evidence>
<dbReference type="InterPro" id="IPR022381">
    <property type="entry name" value="Uncharacterised_MG067"/>
</dbReference>
<dbReference type="Pfam" id="PF01732">
    <property type="entry name" value="Mycop_pep_DUF31"/>
    <property type="match status" value="1"/>
</dbReference>
<reference evidence="4 5" key="1">
    <citation type="submission" date="2019-01" db="EMBL/GenBank/DDBJ databases">
        <title>Draft genome sequences of Candidatus Mycoplasma haemohominis SWG34-3 identified from a patient with pyrexia, anemia and liver dysfunction.</title>
        <authorList>
            <person name="Sekizuka T."/>
            <person name="Hattori N."/>
            <person name="Katano H."/>
            <person name="Takuma T."/>
            <person name="Ito T."/>
            <person name="Arai N."/>
            <person name="Yanai R."/>
            <person name="Ishii S."/>
            <person name="Miura Y."/>
            <person name="Tokunaga T."/>
            <person name="Watanabe H."/>
            <person name="Nomura N."/>
            <person name="Eguchi J."/>
            <person name="Arai T."/>
            <person name="Hasegawa H."/>
            <person name="Nakamaki T."/>
            <person name="Wakita T."/>
            <person name="Niki Y."/>
            <person name="Kuroda M."/>
        </authorList>
    </citation>
    <scope>NUCLEOTIDE SEQUENCE [LARGE SCALE GENOMIC DNA]</scope>
    <source>
        <strain evidence="4">SWG34-3</strain>
    </source>
</reference>